<dbReference type="InterPro" id="IPR050678">
    <property type="entry name" value="DNA_Partitioning_ATPase"/>
</dbReference>
<dbReference type="RefSeq" id="WP_191617655.1">
    <property type="nucleotide sequence ID" value="NZ_JACYFG010000036.1"/>
</dbReference>
<accession>A0A927F9Y7</accession>
<dbReference type="SUPFAM" id="SSF52540">
    <property type="entry name" value="P-loop containing nucleoside triphosphate hydrolases"/>
    <property type="match status" value="1"/>
</dbReference>
<comment type="caution">
    <text evidence="2">The sequence shown here is derived from an EMBL/GenBank/DDBJ whole genome shotgun (WGS) entry which is preliminary data.</text>
</comment>
<dbReference type="AlphaFoldDB" id="A0A927F9Y7"/>
<reference evidence="2" key="1">
    <citation type="submission" date="2020-09" db="EMBL/GenBank/DDBJ databases">
        <title>Pelagicoccus enzymogenes sp. nov. with an EPS production, isolated from marine sediment.</title>
        <authorList>
            <person name="Feng X."/>
        </authorList>
    </citation>
    <scope>NUCLEOTIDE SEQUENCE</scope>
    <source>
        <strain evidence="2">NFK12</strain>
    </source>
</reference>
<dbReference type="CDD" id="cd02042">
    <property type="entry name" value="ParAB_family"/>
    <property type="match status" value="1"/>
</dbReference>
<organism evidence="2 3">
    <name type="scientific">Pelagicoccus enzymogenes</name>
    <dbReference type="NCBI Taxonomy" id="2773457"/>
    <lineage>
        <taxon>Bacteria</taxon>
        <taxon>Pseudomonadati</taxon>
        <taxon>Verrucomicrobiota</taxon>
        <taxon>Opitutia</taxon>
        <taxon>Puniceicoccales</taxon>
        <taxon>Pelagicoccaceae</taxon>
        <taxon>Pelagicoccus</taxon>
    </lineage>
</organism>
<sequence>MAQKISFLNIKGGVGKTSLLVNMGACLAYMGRRVLIVDFDAQSNASIWLMRLDRWNLLNKTPEKFLLNIFKDPNSKLSTCIQKSPIRDTDGDEVLPRLDLAPASFTLMDLEHEVPQIPGKTFYERFYEALSEVEVNYDFILFDCPPNFFYTTQCALFASDHVLVPSNPDALSIIGFHLLVDKLAKFRSDSTAKREAAGAPTPQIIGIALNAVKPGTKIHVPLERFNAQIDRFKTQNKVAAMTHIYPDLVRHSVTVGRAVMLGIPTVLMSKQDASINLAEDYIKLTKHLLEQLGDAEPESDTDDV</sequence>
<gene>
    <name evidence="2" type="ORF">IEN85_13745</name>
</gene>
<dbReference type="PANTHER" id="PTHR13696:SF52">
    <property type="entry name" value="PARA FAMILY PROTEIN CT_582"/>
    <property type="match status" value="1"/>
</dbReference>
<keyword evidence="3" id="KW-1185">Reference proteome</keyword>
<dbReference type="PANTHER" id="PTHR13696">
    <property type="entry name" value="P-LOOP CONTAINING NUCLEOSIDE TRIPHOSPHATE HYDROLASE"/>
    <property type="match status" value="1"/>
</dbReference>
<dbReference type="InterPro" id="IPR025669">
    <property type="entry name" value="AAA_dom"/>
</dbReference>
<evidence type="ECO:0000313" key="3">
    <source>
        <dbReference type="Proteomes" id="UP000622317"/>
    </source>
</evidence>
<dbReference type="EMBL" id="JACYFG010000036">
    <property type="protein sequence ID" value="MBD5780559.1"/>
    <property type="molecule type" value="Genomic_DNA"/>
</dbReference>
<dbReference type="Pfam" id="PF13614">
    <property type="entry name" value="AAA_31"/>
    <property type="match status" value="1"/>
</dbReference>
<name>A0A927F9Y7_9BACT</name>
<evidence type="ECO:0000259" key="1">
    <source>
        <dbReference type="Pfam" id="PF13614"/>
    </source>
</evidence>
<dbReference type="Gene3D" id="3.40.50.300">
    <property type="entry name" value="P-loop containing nucleotide triphosphate hydrolases"/>
    <property type="match status" value="1"/>
</dbReference>
<protein>
    <submittedName>
        <fullName evidence="2">ParA family protein</fullName>
    </submittedName>
</protein>
<proteinExistence type="predicted"/>
<feature type="domain" description="AAA" evidence="1">
    <location>
        <begin position="3"/>
        <end position="189"/>
    </location>
</feature>
<dbReference type="Proteomes" id="UP000622317">
    <property type="component" value="Unassembled WGS sequence"/>
</dbReference>
<evidence type="ECO:0000313" key="2">
    <source>
        <dbReference type="EMBL" id="MBD5780559.1"/>
    </source>
</evidence>
<dbReference type="InterPro" id="IPR027417">
    <property type="entry name" value="P-loop_NTPase"/>
</dbReference>